<reference evidence="10 11" key="1">
    <citation type="submission" date="2020-02" db="EMBL/GenBank/DDBJ databases">
        <title>Whole genome sequence of Halogeometricum borinquense strain wsp4.</title>
        <authorList>
            <person name="Verma D.K."/>
            <person name="Gopal K."/>
            <person name="Prasad E.S."/>
        </authorList>
    </citation>
    <scope>NUCLEOTIDE SEQUENCE [LARGE SCALE GENOMIC DNA]</scope>
    <source>
        <strain evidence="11">wsp4</strain>
    </source>
</reference>
<name>A0A6C0UD00_9EURY</name>
<dbReference type="EMBL" id="CP048739">
    <property type="protein sequence ID" value="QIB73202.1"/>
    <property type="molecule type" value="Genomic_DNA"/>
</dbReference>
<comment type="subcellular location">
    <subcellularLocation>
        <location evidence="1">Cell membrane</location>
        <topology evidence="1">Multi-pass membrane protein</topology>
    </subcellularLocation>
</comment>
<dbReference type="Proteomes" id="UP000465846">
    <property type="component" value="Chromosome"/>
</dbReference>
<feature type="domain" description="Na+/H+ antiporter NhaC-like C-terminal" evidence="9">
    <location>
        <begin position="173"/>
        <end position="486"/>
    </location>
</feature>
<dbReference type="InterPro" id="IPR018461">
    <property type="entry name" value="Na/H_Antiport_NhaC-like_C"/>
</dbReference>
<keyword evidence="3" id="KW-0050">Antiport</keyword>
<dbReference type="AlphaFoldDB" id="A0A6C0UD00"/>
<gene>
    <name evidence="10" type="ORF">G3I44_02235</name>
</gene>
<dbReference type="PANTHER" id="PTHR33451:SF3">
    <property type="entry name" value="MALATE-2H(+)_NA(+)-LACTATE ANTIPORTER"/>
    <property type="match status" value="1"/>
</dbReference>
<evidence type="ECO:0000313" key="11">
    <source>
        <dbReference type="Proteomes" id="UP000465846"/>
    </source>
</evidence>
<proteinExistence type="inferred from homology"/>
<keyword evidence="4" id="KW-1003">Cell membrane</keyword>
<dbReference type="GO" id="GO:0005886">
    <property type="term" value="C:plasma membrane"/>
    <property type="evidence" value="ECO:0007669"/>
    <property type="project" value="UniProtKB-SubCell"/>
</dbReference>
<evidence type="ECO:0000256" key="5">
    <source>
        <dbReference type="ARBA" id="ARBA00022692"/>
    </source>
</evidence>
<evidence type="ECO:0000256" key="6">
    <source>
        <dbReference type="ARBA" id="ARBA00022989"/>
    </source>
</evidence>
<dbReference type="RefSeq" id="WP_163485319.1">
    <property type="nucleotide sequence ID" value="NZ_CP048739.1"/>
</dbReference>
<evidence type="ECO:0000256" key="2">
    <source>
        <dbReference type="ARBA" id="ARBA00022448"/>
    </source>
</evidence>
<dbReference type="GO" id="GO:0015297">
    <property type="term" value="F:antiporter activity"/>
    <property type="evidence" value="ECO:0007669"/>
    <property type="project" value="UniProtKB-KW"/>
</dbReference>
<comment type="similarity">
    <text evidence="8">Belongs to the NhaC Na(+)/H(+) (TC 2.A.35) antiporter family.</text>
</comment>
<evidence type="ECO:0000256" key="4">
    <source>
        <dbReference type="ARBA" id="ARBA00022475"/>
    </source>
</evidence>
<dbReference type="Pfam" id="PF03553">
    <property type="entry name" value="Na_H_antiporter"/>
    <property type="match status" value="1"/>
</dbReference>
<evidence type="ECO:0000313" key="10">
    <source>
        <dbReference type="EMBL" id="QIB73202.1"/>
    </source>
</evidence>
<sequence length="509" mass="52888">MATLSFEPLTYGDIPEDERPSFRAALVPVFGMLVFLSVGAIALDLDPQLPLLFGIAFTGIVGRYWYGTTWAKMYEGIVDGLRMGMQAILIIFVIYMLISTWTGAGTIPSLIYYGLELLSPSIFLPIATVLAAVVAFAIGSSWTTAGTLGVAFIGIGTGLGIPEPMTAGAVLTGAYTGDKVSPLSDTTNLAAAVTNTDLMTHVRTMRVGTGIAMLLSLALYTYLGLTATGNIPPGRIAEIQTAISGTYAVSPLTFAPLVLTFALALRGYPALPAITSGVFAGVATQIFVQGPISIEGFVRAMEVAQSGTAAGSGAGLAAEFKTGSEIVNNLLLTEGLIGSSWTITVVVAALALGGILERTGVLAVIAYHIGESLHSVGSLTAGTALSAFGMNILAAEQYMSIVVPGMSLRGLYDDFDLDSRNLSRAVEAAGTTTSALIPWNAGGVYMVSVLDVPVCSGAWCLDGYAPFYFLGFFSPTILILMGVTGWRITTQSEDTTVGIKGAVESLGDD</sequence>
<accession>A0A6C0UD00</accession>
<dbReference type="GeneID" id="44078182"/>
<keyword evidence="5" id="KW-0812">Transmembrane</keyword>
<keyword evidence="2" id="KW-0813">Transport</keyword>
<evidence type="ECO:0000256" key="7">
    <source>
        <dbReference type="ARBA" id="ARBA00023136"/>
    </source>
</evidence>
<dbReference type="InterPro" id="IPR052180">
    <property type="entry name" value="NhaC_Na-H+_Antiporter"/>
</dbReference>
<protein>
    <submittedName>
        <fullName evidence="10">Arginine:ornithine antiporter</fullName>
    </submittedName>
</protein>
<evidence type="ECO:0000256" key="3">
    <source>
        <dbReference type="ARBA" id="ARBA00022449"/>
    </source>
</evidence>
<evidence type="ECO:0000256" key="1">
    <source>
        <dbReference type="ARBA" id="ARBA00004651"/>
    </source>
</evidence>
<evidence type="ECO:0000256" key="8">
    <source>
        <dbReference type="ARBA" id="ARBA00038435"/>
    </source>
</evidence>
<keyword evidence="6" id="KW-1133">Transmembrane helix</keyword>
<keyword evidence="7" id="KW-0472">Membrane</keyword>
<organism evidence="10 11">
    <name type="scientific">Halogeometricum borinquense</name>
    <dbReference type="NCBI Taxonomy" id="60847"/>
    <lineage>
        <taxon>Archaea</taxon>
        <taxon>Methanobacteriati</taxon>
        <taxon>Methanobacteriota</taxon>
        <taxon>Stenosarchaea group</taxon>
        <taxon>Halobacteria</taxon>
        <taxon>Halobacteriales</taxon>
        <taxon>Haloferacaceae</taxon>
        <taxon>Halogeometricum</taxon>
    </lineage>
</organism>
<dbReference type="PANTHER" id="PTHR33451">
    <property type="entry name" value="MALATE-2H(+)/NA(+)-LACTATE ANTIPORTER"/>
    <property type="match status" value="1"/>
</dbReference>
<evidence type="ECO:0000259" key="9">
    <source>
        <dbReference type="Pfam" id="PF03553"/>
    </source>
</evidence>